<feature type="compositionally biased region" description="Basic and acidic residues" evidence="2">
    <location>
        <begin position="201"/>
        <end position="213"/>
    </location>
</feature>
<feature type="region of interest" description="Disordered" evidence="2">
    <location>
        <begin position="1"/>
        <end position="113"/>
    </location>
</feature>
<reference evidence="4 5" key="1">
    <citation type="submission" date="2015-04" db="EMBL/GenBank/DDBJ databases">
        <title>Lasius niger genome sequencing.</title>
        <authorList>
            <person name="Konorov E.A."/>
            <person name="Nikitin M.A."/>
            <person name="Kirill M.V."/>
            <person name="Chang P."/>
        </authorList>
    </citation>
    <scope>NUCLEOTIDE SEQUENCE [LARGE SCALE GENOMIC DNA]</scope>
    <source>
        <tissue evidence="4">Whole</tissue>
    </source>
</reference>
<dbReference type="STRING" id="67767.A0A0J7P4D4"/>
<keyword evidence="1" id="KW-0862">Zinc</keyword>
<dbReference type="EMBL" id="LBMM01000137">
    <property type="protein sequence ID" value="KMR04794.1"/>
    <property type="molecule type" value="Genomic_DNA"/>
</dbReference>
<feature type="region of interest" description="Disordered" evidence="2">
    <location>
        <begin position="201"/>
        <end position="223"/>
    </location>
</feature>
<keyword evidence="1" id="KW-0479">Metal-binding</keyword>
<feature type="domain" description="C2H2-type" evidence="3">
    <location>
        <begin position="235"/>
        <end position="257"/>
    </location>
</feature>
<dbReference type="OrthoDB" id="273070at2759"/>
<dbReference type="SMART" id="SM00355">
    <property type="entry name" value="ZnF_C2H2"/>
    <property type="match status" value="2"/>
</dbReference>
<dbReference type="Proteomes" id="UP000036403">
    <property type="component" value="Unassembled WGS sequence"/>
</dbReference>
<evidence type="ECO:0000256" key="2">
    <source>
        <dbReference type="SAM" id="MobiDB-lite"/>
    </source>
</evidence>
<gene>
    <name evidence="4" type="ORF">RF55_447</name>
</gene>
<dbReference type="PROSITE" id="PS00028">
    <property type="entry name" value="ZINC_FINGER_C2H2_1"/>
    <property type="match status" value="1"/>
</dbReference>
<dbReference type="GO" id="GO:0000492">
    <property type="term" value="P:box C/D snoRNP assembly"/>
    <property type="evidence" value="ECO:0007669"/>
    <property type="project" value="TreeGrafter"/>
</dbReference>
<organism evidence="4 5">
    <name type="scientific">Lasius niger</name>
    <name type="common">Black garden ant</name>
    <dbReference type="NCBI Taxonomy" id="67767"/>
    <lineage>
        <taxon>Eukaryota</taxon>
        <taxon>Metazoa</taxon>
        <taxon>Ecdysozoa</taxon>
        <taxon>Arthropoda</taxon>
        <taxon>Hexapoda</taxon>
        <taxon>Insecta</taxon>
        <taxon>Pterygota</taxon>
        <taxon>Neoptera</taxon>
        <taxon>Endopterygota</taxon>
        <taxon>Hymenoptera</taxon>
        <taxon>Apocrita</taxon>
        <taxon>Aculeata</taxon>
        <taxon>Formicoidea</taxon>
        <taxon>Formicidae</taxon>
        <taxon>Formicinae</taxon>
        <taxon>Lasius</taxon>
        <taxon>Lasius</taxon>
    </lineage>
</organism>
<dbReference type="Pfam" id="PF10453">
    <property type="entry name" value="NUFIP1"/>
    <property type="match status" value="1"/>
</dbReference>
<proteinExistence type="predicted"/>
<dbReference type="InterPro" id="IPR039136">
    <property type="entry name" value="NUFIP1-like"/>
</dbReference>
<dbReference type="GO" id="GO:0008270">
    <property type="term" value="F:zinc ion binding"/>
    <property type="evidence" value="ECO:0007669"/>
    <property type="project" value="UniProtKB-KW"/>
</dbReference>
<dbReference type="InterPro" id="IPR013087">
    <property type="entry name" value="Znf_C2H2_type"/>
</dbReference>
<comment type="caution">
    <text evidence="4">The sequence shown here is derived from an EMBL/GenBank/DDBJ whole genome shotgun (WGS) entry which is preliminary data.</text>
</comment>
<evidence type="ECO:0000259" key="3">
    <source>
        <dbReference type="PROSITE" id="PS50157"/>
    </source>
</evidence>
<dbReference type="PANTHER" id="PTHR13309:SF0">
    <property type="entry name" value="FMR1-INTERACTING PROTEIN NUFIP1"/>
    <property type="match status" value="1"/>
</dbReference>
<evidence type="ECO:0000313" key="4">
    <source>
        <dbReference type="EMBL" id="KMR04794.1"/>
    </source>
</evidence>
<feature type="compositionally biased region" description="Gly residues" evidence="2">
    <location>
        <begin position="80"/>
        <end position="94"/>
    </location>
</feature>
<name>A0A0J7P4D4_LASNI</name>
<dbReference type="InterPro" id="IPR019496">
    <property type="entry name" value="NUFIP1_cons_dom"/>
</dbReference>
<protein>
    <submittedName>
        <fullName evidence="4">Nuclear fragile x mental retardation-interacting protein 1-like isoform x1 protein</fullName>
    </submittedName>
</protein>
<keyword evidence="5" id="KW-1185">Reference proteome</keyword>
<dbReference type="AlphaFoldDB" id="A0A0J7P4D4"/>
<dbReference type="GO" id="GO:0005634">
    <property type="term" value="C:nucleus"/>
    <property type="evidence" value="ECO:0007669"/>
    <property type="project" value="TreeGrafter"/>
</dbReference>
<evidence type="ECO:0000256" key="1">
    <source>
        <dbReference type="PROSITE-ProRule" id="PRU00042"/>
    </source>
</evidence>
<dbReference type="GO" id="GO:0003723">
    <property type="term" value="F:RNA binding"/>
    <property type="evidence" value="ECO:0007669"/>
    <property type="project" value="InterPro"/>
</dbReference>
<sequence>MPSPPSRMRRMPPMSPMFGPGDPRQRIPPPPPPPRQAAAGGGLSRLNGVPPLFPGGPRAPRGHHGHHLAPIAPPMVPRGSAGGGPRGSAGGPRGGPLMRPWPRRMPPPQMMPPMRPMRYNTGNGSLKVKPIRNAKKINNRAESDLIKKPWMTDEIRHEIQKKTRLYLRAKKYQNKNTVEWQEFRDTRNKVTRMIRDAKNEYLAKHPEQDHPYPADEETQNEGVENCVSSNDEKSHYCEVCDRDFPSKDTLLEHKSTHRLCGIDGCTFSAHPLLVEKHISMQHRTGLYQRMKDLSEDLEKWIMERKKRYPTEANINLRKAEELEKLQRGEIIKQNSNVKNVQARTKKMGNTHQKKRRPRKRYVCENNNNYIQTDKLYRGLHPFPGTSVLQEEDNKACLDEQIGLDEQMGSDEQTDLCEKITDNISDEDDVLQTSVILESINLPTISLSKLPILVADYKSEGDDI</sequence>
<dbReference type="PANTHER" id="PTHR13309">
    <property type="entry name" value="NUCLEAR FRAGILE X MENTAL RETARDATION PROTEIN INTERACTING PROTEIN 1"/>
    <property type="match status" value="1"/>
</dbReference>
<accession>A0A0J7P4D4</accession>
<evidence type="ECO:0000313" key="5">
    <source>
        <dbReference type="Proteomes" id="UP000036403"/>
    </source>
</evidence>
<dbReference type="PaxDb" id="67767-A0A0J7P4D4"/>
<feature type="compositionally biased region" description="Pro residues" evidence="2">
    <location>
        <begin position="103"/>
        <end position="113"/>
    </location>
</feature>
<keyword evidence="1" id="KW-0863">Zinc-finger</keyword>
<dbReference type="PROSITE" id="PS50157">
    <property type="entry name" value="ZINC_FINGER_C2H2_2"/>
    <property type="match status" value="1"/>
</dbReference>
<feature type="compositionally biased region" description="Pro residues" evidence="2">
    <location>
        <begin position="26"/>
        <end position="35"/>
    </location>
</feature>